<dbReference type="SMART" id="SM00382">
    <property type="entry name" value="AAA"/>
    <property type="match status" value="1"/>
</dbReference>
<evidence type="ECO:0000256" key="2">
    <source>
        <dbReference type="ARBA" id="ARBA00022741"/>
    </source>
</evidence>
<dbReference type="InterPro" id="IPR003439">
    <property type="entry name" value="ABC_transporter-like_ATP-bd"/>
</dbReference>
<sequence length="305" mass="33377">MNDLIIEATDFRKTYGDLVAVDGISIEVKRGEIFGLLGPNGAGKTSTLETLEGLRPPDGGSLQVMGINPTRQPRKLRKLVGVQLQTSGLPDSIRVSEAMELFCAYHEVAPNYDVLKRLGLEEKMSTQYYMLSAGQKRRLALALAIAHNPSVLFLDEPTAGLDVPSRMELHKLMGELKEADTTIMLATHDMAEAEKLADRVAILLRGRIAATGTPRELTATGSGFTKVSVRTSRSSLSDPDIAFPAVTQHGVKDEYTIYYSTDPGPTVSAIIAHIKEQKDTLVDLRVERPSLEERFLELTGTRNAE</sequence>
<dbReference type="InterPro" id="IPR027417">
    <property type="entry name" value="P-loop_NTPase"/>
</dbReference>
<dbReference type="GO" id="GO:0005524">
    <property type="term" value="F:ATP binding"/>
    <property type="evidence" value="ECO:0007669"/>
    <property type="project" value="UniProtKB-KW"/>
</dbReference>
<dbReference type="PROSITE" id="PS00211">
    <property type="entry name" value="ABC_TRANSPORTER_1"/>
    <property type="match status" value="1"/>
</dbReference>
<keyword evidence="1" id="KW-0813">Transport</keyword>
<comment type="caution">
    <text evidence="5">The sequence shown here is derived from an EMBL/GenBank/DDBJ whole genome shotgun (WGS) entry which is preliminary data.</text>
</comment>
<dbReference type="PANTHER" id="PTHR42711">
    <property type="entry name" value="ABC TRANSPORTER ATP-BINDING PROTEIN"/>
    <property type="match status" value="1"/>
</dbReference>
<proteinExistence type="predicted"/>
<evidence type="ECO:0000256" key="3">
    <source>
        <dbReference type="ARBA" id="ARBA00022840"/>
    </source>
</evidence>
<organism evidence="5">
    <name type="scientific">marine sediment metagenome</name>
    <dbReference type="NCBI Taxonomy" id="412755"/>
    <lineage>
        <taxon>unclassified sequences</taxon>
        <taxon>metagenomes</taxon>
        <taxon>ecological metagenomes</taxon>
    </lineage>
</organism>
<dbReference type="Pfam" id="PF00005">
    <property type="entry name" value="ABC_tran"/>
    <property type="match status" value="1"/>
</dbReference>
<dbReference type="GO" id="GO:0016887">
    <property type="term" value="F:ATP hydrolysis activity"/>
    <property type="evidence" value="ECO:0007669"/>
    <property type="project" value="InterPro"/>
</dbReference>
<gene>
    <name evidence="5" type="ORF">S06H3_13479</name>
</gene>
<accession>X1L607</accession>
<dbReference type="EMBL" id="BARV01006582">
    <property type="protein sequence ID" value="GAI14787.1"/>
    <property type="molecule type" value="Genomic_DNA"/>
</dbReference>
<dbReference type="PROSITE" id="PS50893">
    <property type="entry name" value="ABC_TRANSPORTER_2"/>
    <property type="match status" value="1"/>
</dbReference>
<dbReference type="InterPro" id="IPR003593">
    <property type="entry name" value="AAA+_ATPase"/>
</dbReference>
<dbReference type="InterPro" id="IPR017871">
    <property type="entry name" value="ABC_transporter-like_CS"/>
</dbReference>
<dbReference type="SUPFAM" id="SSF52540">
    <property type="entry name" value="P-loop containing nucleoside triphosphate hydrolases"/>
    <property type="match status" value="1"/>
</dbReference>
<dbReference type="CDD" id="cd03230">
    <property type="entry name" value="ABC_DR_subfamily_A"/>
    <property type="match status" value="1"/>
</dbReference>
<evidence type="ECO:0000259" key="4">
    <source>
        <dbReference type="PROSITE" id="PS50893"/>
    </source>
</evidence>
<reference evidence="5" key="1">
    <citation type="journal article" date="2014" name="Front. Microbiol.">
        <title>High frequency of phylogenetically diverse reductive dehalogenase-homologous genes in deep subseafloor sedimentary metagenomes.</title>
        <authorList>
            <person name="Kawai M."/>
            <person name="Futagami T."/>
            <person name="Toyoda A."/>
            <person name="Takaki Y."/>
            <person name="Nishi S."/>
            <person name="Hori S."/>
            <person name="Arai W."/>
            <person name="Tsubouchi T."/>
            <person name="Morono Y."/>
            <person name="Uchiyama I."/>
            <person name="Ito T."/>
            <person name="Fujiyama A."/>
            <person name="Inagaki F."/>
            <person name="Takami H."/>
        </authorList>
    </citation>
    <scope>NUCLEOTIDE SEQUENCE</scope>
    <source>
        <strain evidence="5">Expedition CK06-06</strain>
    </source>
</reference>
<feature type="domain" description="ABC transporter" evidence="4">
    <location>
        <begin position="6"/>
        <end position="230"/>
    </location>
</feature>
<evidence type="ECO:0000256" key="1">
    <source>
        <dbReference type="ARBA" id="ARBA00022448"/>
    </source>
</evidence>
<keyword evidence="2" id="KW-0547">Nucleotide-binding</keyword>
<dbReference type="PANTHER" id="PTHR42711:SF16">
    <property type="entry name" value="ABC TRANSPORTER ATP-BINDING PROTEIN"/>
    <property type="match status" value="1"/>
</dbReference>
<dbReference type="Gene3D" id="3.40.50.300">
    <property type="entry name" value="P-loop containing nucleotide triphosphate hydrolases"/>
    <property type="match status" value="1"/>
</dbReference>
<dbReference type="AlphaFoldDB" id="X1L607"/>
<evidence type="ECO:0000313" key="5">
    <source>
        <dbReference type="EMBL" id="GAI14787.1"/>
    </source>
</evidence>
<dbReference type="InterPro" id="IPR050763">
    <property type="entry name" value="ABC_transporter_ATP-binding"/>
</dbReference>
<name>X1L607_9ZZZZ</name>
<protein>
    <recommendedName>
        <fullName evidence="4">ABC transporter domain-containing protein</fullName>
    </recommendedName>
</protein>
<keyword evidence="3" id="KW-0067">ATP-binding</keyword>